<evidence type="ECO:0000256" key="4">
    <source>
        <dbReference type="ARBA" id="ARBA00022840"/>
    </source>
</evidence>
<dbReference type="Proteomes" id="UP000644727">
    <property type="component" value="Unassembled WGS sequence"/>
</dbReference>
<dbReference type="InterPro" id="IPR003593">
    <property type="entry name" value="AAA+_ATPase"/>
</dbReference>
<keyword evidence="9" id="KW-1185">Reference proteome</keyword>
<dbReference type="EMBL" id="JADEYR010000005">
    <property type="protein sequence ID" value="MBE9403928.1"/>
    <property type="molecule type" value="Genomic_DNA"/>
</dbReference>
<dbReference type="RefSeq" id="WP_193865669.1">
    <property type="nucleotide sequence ID" value="NZ_JADEYR010000005.1"/>
</dbReference>
<organism evidence="8 9">
    <name type="scientific">Brachybacterium epidermidis</name>
    <dbReference type="NCBI Taxonomy" id="2781983"/>
    <lineage>
        <taxon>Bacteria</taxon>
        <taxon>Bacillati</taxon>
        <taxon>Actinomycetota</taxon>
        <taxon>Actinomycetes</taxon>
        <taxon>Micrococcales</taxon>
        <taxon>Dermabacteraceae</taxon>
        <taxon>Brachybacterium</taxon>
    </lineage>
</organism>
<keyword evidence="3" id="KW-0547">Nucleotide-binding</keyword>
<dbReference type="PROSITE" id="PS50893">
    <property type="entry name" value="ABC_TRANSPORTER_2"/>
    <property type="match status" value="1"/>
</dbReference>
<dbReference type="CDD" id="cd03230">
    <property type="entry name" value="ABC_DR_subfamily_A"/>
    <property type="match status" value="1"/>
</dbReference>
<evidence type="ECO:0000256" key="2">
    <source>
        <dbReference type="ARBA" id="ARBA00022448"/>
    </source>
</evidence>
<dbReference type="PANTHER" id="PTHR42711">
    <property type="entry name" value="ABC TRANSPORTER ATP-BINDING PROTEIN"/>
    <property type="match status" value="1"/>
</dbReference>
<gene>
    <name evidence="8" type="ORF">IOE58_06920</name>
</gene>
<evidence type="ECO:0000313" key="9">
    <source>
        <dbReference type="Proteomes" id="UP000644727"/>
    </source>
</evidence>
<keyword evidence="4 8" id="KW-0067">ATP-binding</keyword>
<reference evidence="8 9" key="1">
    <citation type="submission" date="2020-10" db="EMBL/GenBank/DDBJ databases">
        <title>Draft genome and description of Brachybacterium epidermidis sp nov.</title>
        <authorList>
            <person name="Boxberger M."/>
            <person name="La Scola B."/>
        </authorList>
    </citation>
    <scope>NUCLEOTIDE SEQUENCE [LARGE SCALE GENOMIC DNA]</scope>
    <source>
        <strain evidence="8 9">Marseille-Q2903</strain>
    </source>
</reference>
<keyword evidence="5" id="KW-0046">Antibiotic resistance</keyword>
<comment type="caution">
    <text evidence="8">The sequence shown here is derived from an EMBL/GenBank/DDBJ whole genome shotgun (WGS) entry which is preliminary data.</text>
</comment>
<dbReference type="SUPFAM" id="SSF52540">
    <property type="entry name" value="P-loop containing nucleoside triphosphate hydrolases"/>
    <property type="match status" value="1"/>
</dbReference>
<sequence>MTATTTARDLTTAQDATVHGIHGSTSGTAAPRETVIRVEGLERRYGRGRDSHLAVAGIDLEIRRGELFALLGTNGAGKTSTLEVLEGLARPTGGTVSVFGLDPYRDRRHVRPRQGLMLQTGGFPTDLTTAEALRMWTSTLSAPRPVSEVLAQVDLADRAWTRISALSGGEVRRLDLACAIAGEPELLFLDEPTTGLDPESRARAWELIRALKENGTTIVLTTHYLDEAETLADELAIMHRGRIVRRGTVEEVVAGHPATIRATLPIDAPADVPALPAIHGSSTRDRKGRLEITTDRLEDDLLALLSWSREQGVELSGLDARAASLESVFLEIAGSGLEPGETPAA</sequence>
<dbReference type="InterPro" id="IPR003439">
    <property type="entry name" value="ABC_transporter-like_ATP-bd"/>
</dbReference>
<dbReference type="GO" id="GO:0005524">
    <property type="term" value="F:ATP binding"/>
    <property type="evidence" value="ECO:0007669"/>
    <property type="project" value="UniProtKB-KW"/>
</dbReference>
<comment type="subcellular location">
    <subcellularLocation>
        <location evidence="1">Cell membrane</location>
        <topology evidence="1">Peripheral membrane protein</topology>
    </subcellularLocation>
</comment>
<dbReference type="SMART" id="SM00382">
    <property type="entry name" value="AAA"/>
    <property type="match status" value="1"/>
</dbReference>
<feature type="region of interest" description="Disordered" evidence="6">
    <location>
        <begin position="1"/>
        <end position="32"/>
    </location>
</feature>
<evidence type="ECO:0000256" key="3">
    <source>
        <dbReference type="ARBA" id="ARBA00022741"/>
    </source>
</evidence>
<evidence type="ECO:0000256" key="6">
    <source>
        <dbReference type="SAM" id="MobiDB-lite"/>
    </source>
</evidence>
<feature type="compositionally biased region" description="Low complexity" evidence="6">
    <location>
        <begin position="1"/>
        <end position="17"/>
    </location>
</feature>
<proteinExistence type="predicted"/>
<evidence type="ECO:0000313" key="8">
    <source>
        <dbReference type="EMBL" id="MBE9403928.1"/>
    </source>
</evidence>
<name>A0ABR9W0F5_9MICO</name>
<feature type="domain" description="ABC transporter" evidence="7">
    <location>
        <begin position="36"/>
        <end position="265"/>
    </location>
</feature>
<evidence type="ECO:0000259" key="7">
    <source>
        <dbReference type="PROSITE" id="PS50893"/>
    </source>
</evidence>
<evidence type="ECO:0000256" key="5">
    <source>
        <dbReference type="ARBA" id="ARBA00023251"/>
    </source>
</evidence>
<keyword evidence="2" id="KW-0813">Transport</keyword>
<dbReference type="PANTHER" id="PTHR42711:SF17">
    <property type="entry name" value="ABC TRANSPORTER ATP-BINDING PROTEIN"/>
    <property type="match status" value="1"/>
</dbReference>
<dbReference type="Pfam" id="PF00005">
    <property type="entry name" value="ABC_tran"/>
    <property type="match status" value="1"/>
</dbReference>
<evidence type="ECO:0000256" key="1">
    <source>
        <dbReference type="ARBA" id="ARBA00004202"/>
    </source>
</evidence>
<dbReference type="InterPro" id="IPR050763">
    <property type="entry name" value="ABC_transporter_ATP-binding"/>
</dbReference>
<dbReference type="InterPro" id="IPR027417">
    <property type="entry name" value="P-loop_NTPase"/>
</dbReference>
<protein>
    <submittedName>
        <fullName evidence="8">ABC transporter ATP-binding protein</fullName>
    </submittedName>
</protein>
<accession>A0ABR9W0F5</accession>
<dbReference type="Gene3D" id="3.40.50.300">
    <property type="entry name" value="P-loop containing nucleotide triphosphate hydrolases"/>
    <property type="match status" value="1"/>
</dbReference>